<comment type="caution">
    <text evidence="10">The sequence shown here is derived from an EMBL/GenBank/DDBJ whole genome shotgun (WGS) entry which is preliminary data.</text>
</comment>
<accession>A0A8S9XCB4</accession>
<dbReference type="Proteomes" id="UP000466442">
    <property type="component" value="Unassembled WGS sequence"/>
</dbReference>
<keyword evidence="11" id="KW-1185">Reference proteome</keyword>
<evidence type="ECO:0000256" key="5">
    <source>
        <dbReference type="ARBA" id="ARBA00022884"/>
    </source>
</evidence>
<keyword evidence="5" id="KW-0694">RNA-binding</keyword>
<dbReference type="GO" id="GO:0005047">
    <property type="term" value="F:signal recognition particle binding"/>
    <property type="evidence" value="ECO:0007669"/>
    <property type="project" value="InterPro"/>
</dbReference>
<dbReference type="GO" id="GO:0008312">
    <property type="term" value="F:7S RNA binding"/>
    <property type="evidence" value="ECO:0007669"/>
    <property type="project" value="InterPro"/>
</dbReference>
<dbReference type="AlphaFoldDB" id="A0A8S9XCB4"/>
<name>A0A8S9XCB4_APOLU</name>
<keyword evidence="6" id="KW-0733">Signal recognition particle</keyword>
<dbReference type="InterPro" id="IPR038253">
    <property type="entry name" value="SRP68_N_sf"/>
</dbReference>
<dbReference type="GO" id="GO:0030942">
    <property type="term" value="F:endoplasmic reticulum signal peptide binding"/>
    <property type="evidence" value="ECO:0007669"/>
    <property type="project" value="InterPro"/>
</dbReference>
<sequence>MVVANTPVVVEDQEESQTLVEGPVFTLEILKIISDSQQQHGLRHSDYQRYRGYCTRRIRRLRRTLHLPAR</sequence>
<dbReference type="PANTHER" id="PTHR12860">
    <property type="entry name" value="SIGNAL RECOGNITION PARTICLE 68 KDA PROTEIN"/>
    <property type="match status" value="1"/>
</dbReference>
<proteinExistence type="inferred from homology"/>
<protein>
    <recommendedName>
        <fullName evidence="9">Signal recognition particle subunit SRP68</fullName>
    </recommendedName>
</protein>
<dbReference type="GO" id="GO:0005786">
    <property type="term" value="C:signal recognition particle, endoplasmic reticulum targeting"/>
    <property type="evidence" value="ECO:0007669"/>
    <property type="project" value="UniProtKB-KW"/>
</dbReference>
<evidence type="ECO:0000256" key="2">
    <source>
        <dbReference type="ARBA" id="ARBA00004604"/>
    </source>
</evidence>
<dbReference type="Gene3D" id="1.10.3450.40">
    <property type="entry name" value="Signal recognition particle, SRP68 subunit, RNA-binding domain"/>
    <property type="match status" value="1"/>
</dbReference>
<evidence type="ECO:0000256" key="8">
    <source>
        <dbReference type="ARBA" id="ARBA00023274"/>
    </source>
</evidence>
<keyword evidence="4" id="KW-0963">Cytoplasm</keyword>
<evidence type="ECO:0000256" key="4">
    <source>
        <dbReference type="ARBA" id="ARBA00022490"/>
    </source>
</evidence>
<dbReference type="Pfam" id="PF16969">
    <property type="entry name" value="SRP68"/>
    <property type="match status" value="1"/>
</dbReference>
<dbReference type="InterPro" id="IPR026258">
    <property type="entry name" value="SRP68"/>
</dbReference>
<comment type="similarity">
    <text evidence="3">Belongs to the SRP68 family.</text>
</comment>
<evidence type="ECO:0000313" key="10">
    <source>
        <dbReference type="EMBL" id="KAF6206613.1"/>
    </source>
</evidence>
<dbReference type="GO" id="GO:0006614">
    <property type="term" value="P:SRP-dependent cotranslational protein targeting to membrane"/>
    <property type="evidence" value="ECO:0007669"/>
    <property type="project" value="InterPro"/>
</dbReference>
<evidence type="ECO:0000256" key="1">
    <source>
        <dbReference type="ARBA" id="ARBA00004496"/>
    </source>
</evidence>
<gene>
    <name evidence="10" type="ORF">GE061_017849</name>
</gene>
<keyword evidence="8" id="KW-0687">Ribonucleoprotein</keyword>
<dbReference type="OrthoDB" id="6422083at2759"/>
<organism evidence="10 11">
    <name type="scientific">Apolygus lucorum</name>
    <name type="common">Small green plant bug</name>
    <name type="synonym">Lygocoris lucorum</name>
    <dbReference type="NCBI Taxonomy" id="248454"/>
    <lineage>
        <taxon>Eukaryota</taxon>
        <taxon>Metazoa</taxon>
        <taxon>Ecdysozoa</taxon>
        <taxon>Arthropoda</taxon>
        <taxon>Hexapoda</taxon>
        <taxon>Insecta</taxon>
        <taxon>Pterygota</taxon>
        <taxon>Neoptera</taxon>
        <taxon>Paraneoptera</taxon>
        <taxon>Hemiptera</taxon>
        <taxon>Heteroptera</taxon>
        <taxon>Panheteroptera</taxon>
        <taxon>Cimicomorpha</taxon>
        <taxon>Miridae</taxon>
        <taxon>Mirini</taxon>
        <taxon>Apolygus</taxon>
    </lineage>
</organism>
<dbReference type="PANTHER" id="PTHR12860:SF0">
    <property type="entry name" value="SIGNAL RECOGNITION PARTICLE SUBUNIT SRP68"/>
    <property type="match status" value="1"/>
</dbReference>
<dbReference type="GO" id="GO:0005730">
    <property type="term" value="C:nucleolus"/>
    <property type="evidence" value="ECO:0007669"/>
    <property type="project" value="UniProtKB-SubCell"/>
</dbReference>
<keyword evidence="7" id="KW-0539">Nucleus</keyword>
<evidence type="ECO:0000256" key="7">
    <source>
        <dbReference type="ARBA" id="ARBA00023242"/>
    </source>
</evidence>
<dbReference type="EMBL" id="WIXP02000008">
    <property type="protein sequence ID" value="KAF6206613.1"/>
    <property type="molecule type" value="Genomic_DNA"/>
</dbReference>
<comment type="subcellular location">
    <subcellularLocation>
        <location evidence="1">Cytoplasm</location>
    </subcellularLocation>
    <subcellularLocation>
        <location evidence="2">Nucleus</location>
        <location evidence="2">Nucleolus</location>
    </subcellularLocation>
</comment>
<evidence type="ECO:0000256" key="6">
    <source>
        <dbReference type="ARBA" id="ARBA00023135"/>
    </source>
</evidence>
<evidence type="ECO:0000256" key="9">
    <source>
        <dbReference type="ARBA" id="ARBA00029498"/>
    </source>
</evidence>
<evidence type="ECO:0000313" key="11">
    <source>
        <dbReference type="Proteomes" id="UP000466442"/>
    </source>
</evidence>
<reference evidence="10" key="1">
    <citation type="journal article" date="2021" name="Mol. Ecol. Resour.">
        <title>Apolygus lucorum genome provides insights into omnivorousness and mesophyll feeding.</title>
        <authorList>
            <person name="Liu Y."/>
            <person name="Liu H."/>
            <person name="Wang H."/>
            <person name="Huang T."/>
            <person name="Liu B."/>
            <person name="Yang B."/>
            <person name="Yin L."/>
            <person name="Li B."/>
            <person name="Zhang Y."/>
            <person name="Zhang S."/>
            <person name="Jiang F."/>
            <person name="Zhang X."/>
            <person name="Ren Y."/>
            <person name="Wang B."/>
            <person name="Wang S."/>
            <person name="Lu Y."/>
            <person name="Wu K."/>
            <person name="Fan W."/>
            <person name="Wang G."/>
        </authorList>
    </citation>
    <scope>NUCLEOTIDE SEQUENCE</scope>
    <source>
        <strain evidence="10">12Hb</strain>
    </source>
</reference>
<evidence type="ECO:0000256" key="3">
    <source>
        <dbReference type="ARBA" id="ARBA00009352"/>
    </source>
</evidence>